<organism evidence="12 13">
    <name type="scientific">Pectinatus cerevisiiphilus</name>
    <dbReference type="NCBI Taxonomy" id="86956"/>
    <lineage>
        <taxon>Bacteria</taxon>
        <taxon>Bacillati</taxon>
        <taxon>Bacillota</taxon>
        <taxon>Negativicutes</taxon>
        <taxon>Selenomonadales</taxon>
        <taxon>Selenomonadaceae</taxon>
        <taxon>Pectinatus</taxon>
    </lineage>
</organism>
<evidence type="ECO:0000256" key="5">
    <source>
        <dbReference type="ARBA" id="ARBA00022723"/>
    </source>
</evidence>
<dbReference type="InterPro" id="IPR050501">
    <property type="entry name" value="ICDH/IPMDH"/>
</dbReference>
<dbReference type="GO" id="GO:0051287">
    <property type="term" value="F:NAD binding"/>
    <property type="evidence" value="ECO:0007669"/>
    <property type="project" value="InterPro"/>
</dbReference>
<comment type="catalytic activity">
    <reaction evidence="9">
        <text>(R)-malate + NAD(+) = pyruvate + CO2 + NADH</text>
        <dbReference type="Rhea" id="RHEA:18365"/>
        <dbReference type="ChEBI" id="CHEBI:15361"/>
        <dbReference type="ChEBI" id="CHEBI:15588"/>
        <dbReference type="ChEBI" id="CHEBI:16526"/>
        <dbReference type="ChEBI" id="CHEBI:57540"/>
        <dbReference type="ChEBI" id="CHEBI:57945"/>
        <dbReference type="EC" id="1.1.1.83"/>
    </reaction>
</comment>
<evidence type="ECO:0000256" key="4">
    <source>
        <dbReference type="ARBA" id="ARBA00013126"/>
    </source>
</evidence>
<dbReference type="GO" id="GO:0000287">
    <property type="term" value="F:magnesium ion binding"/>
    <property type="evidence" value="ECO:0007669"/>
    <property type="project" value="InterPro"/>
</dbReference>
<reference evidence="12 13" key="1">
    <citation type="submission" date="2019-03" db="EMBL/GenBank/DDBJ databases">
        <title>Genomic Encyclopedia of Type Strains, Phase IV (KMG-IV): sequencing the most valuable type-strain genomes for metagenomic binning, comparative biology and taxonomic classification.</title>
        <authorList>
            <person name="Goeker M."/>
        </authorList>
    </citation>
    <scope>NUCLEOTIDE SEQUENCE [LARGE SCALE GENOMIC DNA]</scope>
    <source>
        <strain evidence="12 13">DSM 20467</strain>
    </source>
</reference>
<dbReference type="Proteomes" id="UP000295188">
    <property type="component" value="Unassembled WGS sequence"/>
</dbReference>
<keyword evidence="10" id="KW-0812">Transmembrane</keyword>
<dbReference type="NCBIfam" id="NF002898">
    <property type="entry name" value="PRK03437.1"/>
    <property type="match status" value="1"/>
</dbReference>
<evidence type="ECO:0000259" key="11">
    <source>
        <dbReference type="SMART" id="SM01329"/>
    </source>
</evidence>
<evidence type="ECO:0000256" key="6">
    <source>
        <dbReference type="ARBA" id="ARBA00023002"/>
    </source>
</evidence>
<dbReference type="InterPro" id="IPR019818">
    <property type="entry name" value="IsoCit/isopropylmalate_DH_CS"/>
</dbReference>
<dbReference type="InterPro" id="IPR011829">
    <property type="entry name" value="TTC_DH"/>
</dbReference>
<feature type="domain" description="Isopropylmalate dehydrogenase-like" evidence="11">
    <location>
        <begin position="59"/>
        <end position="402"/>
    </location>
</feature>
<dbReference type="PROSITE" id="PS00470">
    <property type="entry name" value="IDH_IMDH"/>
    <property type="match status" value="1"/>
</dbReference>
<dbReference type="InterPro" id="IPR024084">
    <property type="entry name" value="IsoPropMal-DH-like_dom"/>
</dbReference>
<evidence type="ECO:0000256" key="7">
    <source>
        <dbReference type="ARBA" id="ARBA00023027"/>
    </source>
</evidence>
<dbReference type="PANTHER" id="PTHR43275:SF1">
    <property type="entry name" value="D-MALATE DEHYDROGENASE [DECARBOXYLATING]"/>
    <property type="match status" value="1"/>
</dbReference>
<comment type="cofactor">
    <cofactor evidence="2">
        <name>Mg(2+)</name>
        <dbReference type="ChEBI" id="CHEBI:18420"/>
    </cofactor>
</comment>
<accession>A0A4R3KA70</accession>
<protein>
    <recommendedName>
        <fullName evidence="4">D-malate dehydrogenase (decarboxylating)</fullName>
        <ecNumber evidence="4">1.1.1.83</ecNumber>
    </recommendedName>
</protein>
<dbReference type="Gene3D" id="3.40.718.10">
    <property type="entry name" value="Isopropylmalate Dehydrogenase"/>
    <property type="match status" value="1"/>
</dbReference>
<evidence type="ECO:0000256" key="9">
    <source>
        <dbReference type="ARBA" id="ARBA00049301"/>
    </source>
</evidence>
<dbReference type="GO" id="GO:0046553">
    <property type="term" value="F:D-malate dehydrogenase (decarboxylating) (NAD+) activity"/>
    <property type="evidence" value="ECO:0007669"/>
    <property type="project" value="UniProtKB-EC"/>
</dbReference>
<comment type="cofactor">
    <cofactor evidence="1">
        <name>Mn(2+)</name>
        <dbReference type="ChEBI" id="CHEBI:29035"/>
    </cofactor>
</comment>
<dbReference type="EMBL" id="SMAA01000005">
    <property type="protein sequence ID" value="TCS79986.1"/>
    <property type="molecule type" value="Genomic_DNA"/>
</dbReference>
<keyword evidence="5" id="KW-0479">Metal-binding</keyword>
<comment type="caution">
    <text evidence="12">The sequence shown here is derived from an EMBL/GenBank/DDBJ whole genome shotgun (WGS) entry which is preliminary data.</text>
</comment>
<dbReference type="AlphaFoldDB" id="A0A4R3KA70"/>
<comment type="similarity">
    <text evidence="3">Belongs to the isocitrate and isopropylmalate dehydrogenases family.</text>
</comment>
<keyword evidence="8" id="KW-0464">Manganese</keyword>
<name>A0A4R3KA70_9FIRM</name>
<evidence type="ECO:0000313" key="13">
    <source>
        <dbReference type="Proteomes" id="UP000295188"/>
    </source>
</evidence>
<keyword evidence="13" id="KW-1185">Reference proteome</keyword>
<proteinExistence type="inferred from homology"/>
<feature type="transmembrane region" description="Helical" evidence="10">
    <location>
        <begin position="14"/>
        <end position="38"/>
    </location>
</feature>
<keyword evidence="6" id="KW-0560">Oxidoreductase</keyword>
<evidence type="ECO:0000256" key="8">
    <source>
        <dbReference type="ARBA" id="ARBA00023211"/>
    </source>
</evidence>
<dbReference type="NCBIfam" id="TIGR02089">
    <property type="entry name" value="TTC"/>
    <property type="match status" value="1"/>
</dbReference>
<dbReference type="Pfam" id="PF00180">
    <property type="entry name" value="Iso_dh"/>
    <property type="match status" value="1"/>
</dbReference>
<dbReference type="PANTHER" id="PTHR43275">
    <property type="entry name" value="D-MALATE DEHYDROGENASE [DECARBOXYLATING]"/>
    <property type="match status" value="1"/>
</dbReference>
<dbReference type="SUPFAM" id="SSF53659">
    <property type="entry name" value="Isocitrate/Isopropylmalate dehydrogenase-like"/>
    <property type="match status" value="1"/>
</dbReference>
<gene>
    <name evidence="12" type="ORF">EDC37_10554</name>
</gene>
<evidence type="ECO:0000256" key="3">
    <source>
        <dbReference type="ARBA" id="ARBA00007769"/>
    </source>
</evidence>
<evidence type="ECO:0000256" key="10">
    <source>
        <dbReference type="SAM" id="Phobius"/>
    </source>
</evidence>
<keyword evidence="10" id="KW-0472">Membrane</keyword>
<evidence type="ECO:0000256" key="2">
    <source>
        <dbReference type="ARBA" id="ARBA00001946"/>
    </source>
</evidence>
<keyword evidence="7" id="KW-0520">NAD</keyword>
<evidence type="ECO:0000256" key="1">
    <source>
        <dbReference type="ARBA" id="ARBA00001936"/>
    </source>
</evidence>
<keyword evidence="10" id="KW-1133">Transmembrane helix</keyword>
<sequence length="410" mass="45426">MLVGDENGLYKNCLLAVLFFIGNNVTIVYIFLQLLIFCKIKFILKVIKKKGGLKLEKYKIAVIPGDGIGTEVIAEGVKVLEKIAHIDGSFAFSFDYFPWGCEYYCKTGKVMDDDGLERLSKFDAIYLGAVGAPNVPDHISLRDLLIKIRQGFDQYVNLRPVKLLAGAPCPIKNINREDINMVVIRENSEGEYAGAGDWLYKGKEQEVVLQTSVFSRKGTERIIRYAYELARHENKTITSISKGNALNYSMVFWDEVFSEVGKEYPDVKQYTYLVDAAAMFFVKDPARFQVVVTSNLFGDILTDLGAAIAGGMGLAAGANINPEKKYPSMFEPIHGSAPDIAGKGIANPMASIWSAAQMLEFFGKKEWSNKIIRAIEKVLTEKTVLTADFGGKASTKAVGEEIIRQLSLLC</sequence>
<dbReference type="EC" id="1.1.1.83" evidence="4"/>
<evidence type="ECO:0000313" key="12">
    <source>
        <dbReference type="EMBL" id="TCS79986.1"/>
    </source>
</evidence>
<dbReference type="SMART" id="SM01329">
    <property type="entry name" value="Iso_dh"/>
    <property type="match status" value="1"/>
</dbReference>